<gene>
    <name evidence="6" type="ORF">AB0E89_15470</name>
</gene>
<evidence type="ECO:0000256" key="2">
    <source>
        <dbReference type="ARBA" id="ARBA00023002"/>
    </source>
</evidence>
<evidence type="ECO:0000256" key="1">
    <source>
        <dbReference type="ARBA" id="ARBA00009080"/>
    </source>
</evidence>
<accession>A0ABV2ZHD7</accession>
<dbReference type="InterPro" id="IPR006115">
    <property type="entry name" value="6PGDH_NADP-bd"/>
</dbReference>
<keyword evidence="2 6" id="KW-0560">Oxidoreductase</keyword>
<dbReference type="Gene3D" id="1.10.1040.10">
    <property type="entry name" value="N-(1-d-carboxylethyl)-l-norvaline Dehydrogenase, domain 2"/>
    <property type="match status" value="1"/>
</dbReference>
<evidence type="ECO:0000313" key="7">
    <source>
        <dbReference type="Proteomes" id="UP001550739"/>
    </source>
</evidence>
<dbReference type="InterPro" id="IPR002204">
    <property type="entry name" value="3-OH-isobutyrate_DH-rel_CS"/>
</dbReference>
<dbReference type="PANTHER" id="PTHR43060:SF15">
    <property type="entry name" value="3-HYDROXYISOBUTYRATE DEHYDROGENASE-LIKE 1, MITOCHONDRIAL-RELATED"/>
    <property type="match status" value="1"/>
</dbReference>
<keyword evidence="7" id="KW-1185">Reference proteome</keyword>
<dbReference type="Proteomes" id="UP001550739">
    <property type="component" value="Unassembled WGS sequence"/>
</dbReference>
<dbReference type="Pfam" id="PF03446">
    <property type="entry name" value="NAD_binding_2"/>
    <property type="match status" value="1"/>
</dbReference>
<proteinExistence type="inferred from homology"/>
<evidence type="ECO:0000259" key="5">
    <source>
        <dbReference type="Pfam" id="PF14833"/>
    </source>
</evidence>
<feature type="domain" description="3-hydroxyisobutyrate dehydrogenase-like NAD-binding" evidence="5">
    <location>
        <begin position="172"/>
        <end position="262"/>
    </location>
</feature>
<dbReference type="GO" id="GO:0016491">
    <property type="term" value="F:oxidoreductase activity"/>
    <property type="evidence" value="ECO:0007669"/>
    <property type="project" value="UniProtKB-KW"/>
</dbReference>
<organism evidence="6 7">
    <name type="scientific">Streptomyces sp. 900129855</name>
    <dbReference type="NCBI Taxonomy" id="3155129"/>
    <lineage>
        <taxon>Bacteria</taxon>
        <taxon>Bacillati</taxon>
        <taxon>Actinomycetota</taxon>
        <taxon>Actinomycetes</taxon>
        <taxon>Kitasatosporales</taxon>
        <taxon>Streptomycetaceae</taxon>
        <taxon>Streptomyces</taxon>
    </lineage>
</organism>
<name>A0ABV2ZHD7_9ACTN</name>
<keyword evidence="3" id="KW-0520">NAD</keyword>
<sequence>MTGTGTPTTRVGFVGLGSQGAPMARRIAEEAFPLTLWARRGASTDAFADTAATVAATPAELGAASDIVCLCVVADADVEDVLLRSDGVLAGMAPGGVVALHSTIHPDTCLRVAEKAAEREVAVVDAPVSGGGGAAAQRRLLVMAGGQETDVARCRPVFDTFADPVIHLGPLGSGQRAKLLNNFVFTAQVALALETFALADGLGMDRTAVAQVLAHGTGGSRAAAVLAASGFNTDGLRQALPLLSKDVGLLLDVADTARAPRPEHLEGLTKHTLSTLGRLPAHGR</sequence>
<dbReference type="Pfam" id="PF14833">
    <property type="entry name" value="NAD_binding_11"/>
    <property type="match status" value="1"/>
</dbReference>
<evidence type="ECO:0000259" key="4">
    <source>
        <dbReference type="Pfam" id="PF03446"/>
    </source>
</evidence>
<dbReference type="InterPro" id="IPR029154">
    <property type="entry name" value="HIBADH-like_NADP-bd"/>
</dbReference>
<dbReference type="Gene3D" id="3.40.50.720">
    <property type="entry name" value="NAD(P)-binding Rossmann-like Domain"/>
    <property type="match status" value="1"/>
</dbReference>
<dbReference type="PROSITE" id="PS00895">
    <property type="entry name" value="3_HYDROXYISOBUT_DH"/>
    <property type="match status" value="1"/>
</dbReference>
<protein>
    <submittedName>
        <fullName evidence="6">NAD(P)-dependent oxidoreductase</fullName>
        <ecNumber evidence="6">1.1.-.-</ecNumber>
    </submittedName>
</protein>
<dbReference type="PANTHER" id="PTHR43060">
    <property type="entry name" value="3-HYDROXYISOBUTYRATE DEHYDROGENASE-LIKE 1, MITOCHONDRIAL-RELATED"/>
    <property type="match status" value="1"/>
</dbReference>
<dbReference type="InterPro" id="IPR008927">
    <property type="entry name" value="6-PGluconate_DH-like_C_sf"/>
</dbReference>
<evidence type="ECO:0000313" key="6">
    <source>
        <dbReference type="EMBL" id="MEU3781961.1"/>
    </source>
</evidence>
<comment type="caution">
    <text evidence="6">The sequence shown here is derived from an EMBL/GenBank/DDBJ whole genome shotgun (WGS) entry which is preliminary data.</text>
</comment>
<dbReference type="EC" id="1.1.-.-" evidence="6"/>
<feature type="domain" description="6-phosphogluconate dehydrogenase NADP-binding" evidence="4">
    <location>
        <begin position="10"/>
        <end position="169"/>
    </location>
</feature>
<dbReference type="InterPro" id="IPR036291">
    <property type="entry name" value="NAD(P)-bd_dom_sf"/>
</dbReference>
<dbReference type="RefSeq" id="WP_361702637.1">
    <property type="nucleotide sequence ID" value="NZ_JBEZVE010000007.1"/>
</dbReference>
<dbReference type="SUPFAM" id="SSF48179">
    <property type="entry name" value="6-phosphogluconate dehydrogenase C-terminal domain-like"/>
    <property type="match status" value="1"/>
</dbReference>
<dbReference type="PIRSF" id="PIRSF000103">
    <property type="entry name" value="HIBADH"/>
    <property type="match status" value="1"/>
</dbReference>
<dbReference type="SUPFAM" id="SSF51735">
    <property type="entry name" value="NAD(P)-binding Rossmann-fold domains"/>
    <property type="match status" value="1"/>
</dbReference>
<dbReference type="InterPro" id="IPR015815">
    <property type="entry name" value="HIBADH-related"/>
</dbReference>
<dbReference type="EMBL" id="JBEZVE010000007">
    <property type="protein sequence ID" value="MEU3781961.1"/>
    <property type="molecule type" value="Genomic_DNA"/>
</dbReference>
<evidence type="ECO:0000256" key="3">
    <source>
        <dbReference type="ARBA" id="ARBA00023027"/>
    </source>
</evidence>
<dbReference type="InterPro" id="IPR013328">
    <property type="entry name" value="6PGD_dom2"/>
</dbReference>
<reference evidence="6 7" key="1">
    <citation type="submission" date="2024-06" db="EMBL/GenBank/DDBJ databases">
        <title>The Natural Products Discovery Center: Release of the First 8490 Sequenced Strains for Exploring Actinobacteria Biosynthetic Diversity.</title>
        <authorList>
            <person name="Kalkreuter E."/>
            <person name="Kautsar S.A."/>
            <person name="Yang D."/>
            <person name="Bader C.D."/>
            <person name="Teijaro C.N."/>
            <person name="Fluegel L."/>
            <person name="Davis C.M."/>
            <person name="Simpson J.R."/>
            <person name="Lauterbach L."/>
            <person name="Steele A.D."/>
            <person name="Gui C."/>
            <person name="Meng S."/>
            <person name="Li G."/>
            <person name="Viehrig K."/>
            <person name="Ye F."/>
            <person name="Su P."/>
            <person name="Kiefer A.F."/>
            <person name="Nichols A."/>
            <person name="Cepeda A.J."/>
            <person name="Yan W."/>
            <person name="Fan B."/>
            <person name="Jiang Y."/>
            <person name="Adhikari A."/>
            <person name="Zheng C.-J."/>
            <person name="Schuster L."/>
            <person name="Cowan T.M."/>
            <person name="Smanski M.J."/>
            <person name="Chevrette M.G."/>
            <person name="De Carvalho L.P.S."/>
            <person name="Shen B."/>
        </authorList>
    </citation>
    <scope>NUCLEOTIDE SEQUENCE [LARGE SCALE GENOMIC DNA]</scope>
    <source>
        <strain evidence="6 7">NPDC033843</strain>
    </source>
</reference>
<comment type="similarity">
    <text evidence="1">Belongs to the HIBADH-related family.</text>
</comment>